<dbReference type="AlphaFoldDB" id="A0A220SX37"/>
<dbReference type="OrthoDB" id="300048at2157"/>
<protein>
    <recommendedName>
        <fullName evidence="2">PIN domain-containing protein</fullName>
    </recommendedName>
</protein>
<reference evidence="1" key="1">
    <citation type="submission" date="2016-09" db="EMBL/GenBank/DDBJ databases">
        <title>A plasmid goes viral.</title>
        <authorList>
            <person name="Erdmann S."/>
            <person name="Tschitschko B."/>
            <person name="Cavicchioli R."/>
        </authorList>
    </citation>
    <scope>NUCLEOTIDE SEQUENCE</scope>
    <source>
        <strain evidence="1">HLS1</strain>
        <plasmid evidence="1">pR1SE2</plasmid>
    </source>
</reference>
<dbReference type="Pfam" id="PF26499">
    <property type="entry name" value="PIN_13"/>
    <property type="match status" value="1"/>
</dbReference>
<evidence type="ECO:0008006" key="2">
    <source>
        <dbReference type="Google" id="ProtNLM"/>
    </source>
</evidence>
<name>A0A220SX37_9EURY</name>
<accession>A0A220SX37</accession>
<dbReference type="GeneID" id="32205186"/>
<dbReference type="InterPro" id="IPR058700">
    <property type="entry name" value="PIN_com-containing_halobact"/>
</dbReference>
<geneLocation type="plasmid" evidence="1">
    <name>pR1SE2</name>
</geneLocation>
<organism evidence="1">
    <name type="scientific">Halorubrum lacusprofundi</name>
    <dbReference type="NCBI Taxonomy" id="2247"/>
    <lineage>
        <taxon>Archaea</taxon>
        <taxon>Methanobacteriati</taxon>
        <taxon>Methanobacteriota</taxon>
        <taxon>Stenosarchaea group</taxon>
        <taxon>Halobacteria</taxon>
        <taxon>Halobacteriales</taxon>
        <taxon>Haloferacaceae</taxon>
        <taxon>Halorubrum</taxon>
    </lineage>
</organism>
<dbReference type="EMBL" id="KX906370">
    <property type="protein sequence ID" value="ASK38276.1"/>
    <property type="molecule type" value="Genomic_DNA"/>
</dbReference>
<dbReference type="RefSeq" id="WP_009762298.1">
    <property type="nucleotide sequence ID" value="NZ_JAXGGM010000038.1"/>
</dbReference>
<keyword evidence="1" id="KW-0614">Plasmid</keyword>
<evidence type="ECO:0000313" key="1">
    <source>
        <dbReference type="EMBL" id="ASK38276.1"/>
    </source>
</evidence>
<proteinExistence type="predicted"/>
<sequence>MATEESQYPILVDTDALIAVGNSSLWDCITENIGLTTTNVCQQELKRHYEQNRSHAPEGSRSYRLHHGSTRVLDALEDTETPLTRVVSVPRPHGADAGEQSLEQHLVQHPKAVDYVVLMDAHGRRSIRREIQNRDLEARVVPPTFLFYILYDNDLISRTAFCETCVELLKSEGWTGYHAVDAAWEGIPVDCSDVIDSDLLPPS</sequence>